<protein>
    <submittedName>
        <fullName evidence="3">Uncharacterized protein</fullName>
    </submittedName>
</protein>
<evidence type="ECO:0000313" key="2">
    <source>
        <dbReference type="Proteomes" id="UP000095281"/>
    </source>
</evidence>
<name>A0A1I8BW44_MELHA</name>
<accession>A0A1I8BW44</accession>
<dbReference type="AlphaFoldDB" id="A0A1I8BW44"/>
<organism evidence="2 3">
    <name type="scientific">Meloidogyne hapla</name>
    <name type="common">Root-knot nematode worm</name>
    <dbReference type="NCBI Taxonomy" id="6305"/>
    <lineage>
        <taxon>Eukaryota</taxon>
        <taxon>Metazoa</taxon>
        <taxon>Ecdysozoa</taxon>
        <taxon>Nematoda</taxon>
        <taxon>Chromadorea</taxon>
        <taxon>Rhabditida</taxon>
        <taxon>Tylenchina</taxon>
        <taxon>Tylenchomorpha</taxon>
        <taxon>Tylenchoidea</taxon>
        <taxon>Meloidogynidae</taxon>
        <taxon>Meloidogyninae</taxon>
        <taxon>Meloidogyne</taxon>
    </lineage>
</organism>
<sequence>MRKFIEGYSKNTAKSRPKTRSSLTSSSATSSGSSHNGHSNKVILTNSKSIHSQIQNSYHNQRRPSGGSAIIHRNTESVERKAANMNTRLPQPTSK</sequence>
<feature type="region of interest" description="Disordered" evidence="1">
    <location>
        <begin position="1"/>
        <end position="95"/>
    </location>
</feature>
<keyword evidence="2" id="KW-1185">Reference proteome</keyword>
<feature type="compositionally biased region" description="Low complexity" evidence="1">
    <location>
        <begin position="21"/>
        <end position="40"/>
    </location>
</feature>
<feature type="compositionally biased region" description="Polar residues" evidence="1">
    <location>
        <begin position="42"/>
        <end position="59"/>
    </location>
</feature>
<evidence type="ECO:0000256" key="1">
    <source>
        <dbReference type="SAM" id="MobiDB-lite"/>
    </source>
</evidence>
<proteinExistence type="predicted"/>
<feature type="compositionally biased region" description="Polar residues" evidence="1">
    <location>
        <begin position="84"/>
        <end position="95"/>
    </location>
</feature>
<reference evidence="3" key="1">
    <citation type="submission" date="2016-11" db="UniProtKB">
        <authorList>
            <consortium name="WormBaseParasite"/>
        </authorList>
    </citation>
    <scope>IDENTIFICATION</scope>
</reference>
<dbReference type="WBParaSite" id="MhA1_Contig7.frz3.gene46">
    <property type="protein sequence ID" value="MhA1_Contig7.frz3.gene46"/>
    <property type="gene ID" value="MhA1_Contig7.frz3.gene46"/>
</dbReference>
<feature type="compositionally biased region" description="Basic and acidic residues" evidence="1">
    <location>
        <begin position="73"/>
        <end position="82"/>
    </location>
</feature>
<evidence type="ECO:0000313" key="3">
    <source>
        <dbReference type="WBParaSite" id="MhA1_Contig7.frz3.gene46"/>
    </source>
</evidence>
<dbReference type="Proteomes" id="UP000095281">
    <property type="component" value="Unplaced"/>
</dbReference>